<evidence type="ECO:0000313" key="8">
    <source>
        <dbReference type="Proteomes" id="UP001153636"/>
    </source>
</evidence>
<proteinExistence type="inferred from homology"/>
<accession>A0A9P0CCM7</accession>
<gene>
    <name evidence="7" type="ORF">PSYICH_LOCUS778</name>
</gene>
<organism evidence="7 8">
    <name type="scientific">Psylliodes chrysocephalus</name>
    <dbReference type="NCBI Taxonomy" id="3402493"/>
    <lineage>
        <taxon>Eukaryota</taxon>
        <taxon>Metazoa</taxon>
        <taxon>Ecdysozoa</taxon>
        <taxon>Arthropoda</taxon>
        <taxon>Hexapoda</taxon>
        <taxon>Insecta</taxon>
        <taxon>Pterygota</taxon>
        <taxon>Neoptera</taxon>
        <taxon>Endopterygota</taxon>
        <taxon>Coleoptera</taxon>
        <taxon>Polyphaga</taxon>
        <taxon>Cucujiformia</taxon>
        <taxon>Chrysomeloidea</taxon>
        <taxon>Chrysomelidae</taxon>
        <taxon>Galerucinae</taxon>
        <taxon>Alticini</taxon>
        <taxon>Psylliodes</taxon>
    </lineage>
</organism>
<evidence type="ECO:0000259" key="6">
    <source>
        <dbReference type="Pfam" id="PF07993"/>
    </source>
</evidence>
<evidence type="ECO:0000256" key="2">
    <source>
        <dbReference type="ARBA" id="ARBA00022516"/>
    </source>
</evidence>
<feature type="domain" description="Fatty acyl-CoA reductase C-terminal" evidence="5">
    <location>
        <begin position="282"/>
        <end position="354"/>
    </location>
</feature>
<reference evidence="7" key="1">
    <citation type="submission" date="2022-01" db="EMBL/GenBank/DDBJ databases">
        <authorList>
            <person name="King R."/>
        </authorList>
    </citation>
    <scope>NUCLEOTIDE SEQUENCE</scope>
</reference>
<evidence type="ECO:0000259" key="5">
    <source>
        <dbReference type="Pfam" id="PF03015"/>
    </source>
</evidence>
<keyword evidence="4" id="KW-0560">Oxidoreductase</keyword>
<dbReference type="GO" id="GO:0102965">
    <property type="term" value="F:alcohol-forming long-chain fatty acyl-CoA reductase activity"/>
    <property type="evidence" value="ECO:0007669"/>
    <property type="project" value="UniProtKB-EC"/>
</dbReference>
<protein>
    <recommendedName>
        <fullName evidence="4">Fatty acyl-CoA reductase</fullName>
        <ecNumber evidence="4">1.2.1.84</ecNumber>
    </recommendedName>
</protein>
<evidence type="ECO:0000313" key="7">
    <source>
        <dbReference type="EMBL" id="CAH1098716.1"/>
    </source>
</evidence>
<sequence>MVLVRKLIKKNLILGISESDRAFLVKTVSIVFHVAASVRFDDFLQKAIITNVRSTTEIIDLVEQLNKVDVFVYVSTAYSNCDEKTIDEQFYKSSYDWRDAIRLAESTEDDVKKITDNMTMKFIEPMPNTYVFTKGLAEDCVNERCLNRFPTCIIRPSIVAPTIEEPVQGYMDNFNGPITLFIAGALGIAKVMHLDPDNILDHVFVDNVAKVTITASWKHGVEKTTDDIKIYNATSDFLYTSRQSSEIGFRIHTKNPVRYYMGVGPVTMIKCPYSYYVYNLLFHFFPALIIDLLLKLLGKKLSILSLRRKLVVANMALLPFMMPAGGVPWTFINKNYVGLESTLTNRDKKNFSYLHNRCKGANDDEFEEYLRMFLAKTRVFLLEGEREQASKEELIRYNR</sequence>
<dbReference type="InterPro" id="IPR036291">
    <property type="entry name" value="NAD(P)-bd_dom_sf"/>
</dbReference>
<comment type="catalytic activity">
    <reaction evidence="4">
        <text>a long-chain fatty acyl-CoA + 2 NADPH + 2 H(+) = a long-chain primary fatty alcohol + 2 NADP(+) + CoA</text>
        <dbReference type="Rhea" id="RHEA:52716"/>
        <dbReference type="ChEBI" id="CHEBI:15378"/>
        <dbReference type="ChEBI" id="CHEBI:57287"/>
        <dbReference type="ChEBI" id="CHEBI:57783"/>
        <dbReference type="ChEBI" id="CHEBI:58349"/>
        <dbReference type="ChEBI" id="CHEBI:77396"/>
        <dbReference type="ChEBI" id="CHEBI:83139"/>
        <dbReference type="EC" id="1.2.1.84"/>
    </reaction>
</comment>
<dbReference type="SUPFAM" id="SSF51735">
    <property type="entry name" value="NAD(P)-binding Rossmann-fold domains"/>
    <property type="match status" value="1"/>
</dbReference>
<evidence type="ECO:0000256" key="1">
    <source>
        <dbReference type="ARBA" id="ARBA00005928"/>
    </source>
</evidence>
<feature type="transmembrane region" description="Helical" evidence="4">
    <location>
        <begin position="275"/>
        <end position="298"/>
    </location>
</feature>
<keyword evidence="4" id="KW-0521">NADP</keyword>
<dbReference type="OrthoDB" id="429813at2759"/>
<keyword evidence="4" id="KW-0812">Transmembrane</keyword>
<dbReference type="EMBL" id="OV651813">
    <property type="protein sequence ID" value="CAH1098716.1"/>
    <property type="molecule type" value="Genomic_DNA"/>
</dbReference>
<comment type="function">
    <text evidence="4">Catalyzes the reduction of fatty acyl-CoA to fatty alcohols.</text>
</comment>
<feature type="transmembrane region" description="Helical" evidence="4">
    <location>
        <begin position="310"/>
        <end position="332"/>
    </location>
</feature>
<dbReference type="InterPro" id="IPR033640">
    <property type="entry name" value="FAR_C"/>
</dbReference>
<dbReference type="Gene3D" id="3.40.50.720">
    <property type="entry name" value="NAD(P)-binding Rossmann-like Domain"/>
    <property type="match status" value="1"/>
</dbReference>
<dbReference type="Pfam" id="PF03015">
    <property type="entry name" value="Sterile"/>
    <property type="match status" value="1"/>
</dbReference>
<dbReference type="Proteomes" id="UP001153636">
    <property type="component" value="Chromosome 1"/>
</dbReference>
<dbReference type="PANTHER" id="PTHR11011">
    <property type="entry name" value="MALE STERILITY PROTEIN 2-RELATED"/>
    <property type="match status" value="1"/>
</dbReference>
<dbReference type="Pfam" id="PF07993">
    <property type="entry name" value="NAD_binding_4"/>
    <property type="match status" value="1"/>
</dbReference>
<keyword evidence="8" id="KW-1185">Reference proteome</keyword>
<dbReference type="EC" id="1.2.1.84" evidence="4"/>
<dbReference type="AlphaFoldDB" id="A0A9P0CCM7"/>
<keyword evidence="4" id="KW-1133">Transmembrane helix</keyword>
<feature type="domain" description="Thioester reductase (TE)" evidence="6">
    <location>
        <begin position="14"/>
        <end position="211"/>
    </location>
</feature>
<dbReference type="GO" id="GO:0080019">
    <property type="term" value="F:alcohol-forming very long-chain fatty acyl-CoA reductase activity"/>
    <property type="evidence" value="ECO:0007669"/>
    <property type="project" value="InterPro"/>
</dbReference>
<name>A0A9P0CCM7_9CUCU</name>
<evidence type="ECO:0000256" key="3">
    <source>
        <dbReference type="ARBA" id="ARBA00023098"/>
    </source>
</evidence>
<comment type="similarity">
    <text evidence="1 4">Belongs to the fatty acyl-CoA reductase family.</text>
</comment>
<dbReference type="GO" id="GO:0005777">
    <property type="term" value="C:peroxisome"/>
    <property type="evidence" value="ECO:0007669"/>
    <property type="project" value="TreeGrafter"/>
</dbReference>
<keyword evidence="4" id="KW-0472">Membrane</keyword>
<dbReference type="GO" id="GO:0035336">
    <property type="term" value="P:long-chain fatty-acyl-CoA metabolic process"/>
    <property type="evidence" value="ECO:0007669"/>
    <property type="project" value="TreeGrafter"/>
</dbReference>
<dbReference type="InterPro" id="IPR013120">
    <property type="entry name" value="FAR_NAD-bd"/>
</dbReference>
<evidence type="ECO:0000256" key="4">
    <source>
        <dbReference type="RuleBase" id="RU363097"/>
    </source>
</evidence>
<keyword evidence="2 4" id="KW-0444">Lipid biosynthesis</keyword>
<dbReference type="InterPro" id="IPR026055">
    <property type="entry name" value="FAR"/>
</dbReference>
<dbReference type="PANTHER" id="PTHR11011:SF24">
    <property type="entry name" value="FATTY ACYL-COA REDUCTASE"/>
    <property type="match status" value="1"/>
</dbReference>
<keyword evidence="3 4" id="KW-0443">Lipid metabolism</keyword>